<feature type="non-terminal residue" evidence="1">
    <location>
        <position position="1"/>
    </location>
</feature>
<name>X0UV99_9ZZZZ</name>
<sequence length="54" mass="6174">TILFTILVGVFDKFLRGGACKKCLNFSCSMNKTPEDLQDKFFLKSPKMAKAWKK</sequence>
<protein>
    <submittedName>
        <fullName evidence="1">Uncharacterized protein</fullName>
    </submittedName>
</protein>
<reference evidence="1" key="1">
    <citation type="journal article" date="2014" name="Front. Microbiol.">
        <title>High frequency of phylogenetically diverse reductive dehalogenase-homologous genes in deep subseafloor sedimentary metagenomes.</title>
        <authorList>
            <person name="Kawai M."/>
            <person name="Futagami T."/>
            <person name="Toyoda A."/>
            <person name="Takaki Y."/>
            <person name="Nishi S."/>
            <person name="Hori S."/>
            <person name="Arai W."/>
            <person name="Tsubouchi T."/>
            <person name="Morono Y."/>
            <person name="Uchiyama I."/>
            <person name="Ito T."/>
            <person name="Fujiyama A."/>
            <person name="Inagaki F."/>
            <person name="Takami H."/>
        </authorList>
    </citation>
    <scope>NUCLEOTIDE SEQUENCE</scope>
    <source>
        <strain evidence="1">Expedition CK06-06</strain>
    </source>
</reference>
<evidence type="ECO:0000313" key="1">
    <source>
        <dbReference type="EMBL" id="GAG03127.1"/>
    </source>
</evidence>
<accession>X0UV99</accession>
<dbReference type="EMBL" id="BARS01029316">
    <property type="protein sequence ID" value="GAG03127.1"/>
    <property type="molecule type" value="Genomic_DNA"/>
</dbReference>
<organism evidence="1">
    <name type="scientific">marine sediment metagenome</name>
    <dbReference type="NCBI Taxonomy" id="412755"/>
    <lineage>
        <taxon>unclassified sequences</taxon>
        <taxon>metagenomes</taxon>
        <taxon>ecological metagenomes</taxon>
    </lineage>
</organism>
<proteinExistence type="predicted"/>
<dbReference type="AlphaFoldDB" id="X0UV99"/>
<gene>
    <name evidence="1" type="ORF">S01H1_45835</name>
</gene>
<comment type="caution">
    <text evidence="1">The sequence shown here is derived from an EMBL/GenBank/DDBJ whole genome shotgun (WGS) entry which is preliminary data.</text>
</comment>